<keyword evidence="1" id="KW-0175">Coiled coil</keyword>
<protein>
    <recommendedName>
        <fullName evidence="4">DUF1479 domain-containing protein</fullName>
    </recommendedName>
</protein>
<organism evidence="2 3">
    <name type="scientific">Rhodoferax ferrireducens</name>
    <dbReference type="NCBI Taxonomy" id="192843"/>
    <lineage>
        <taxon>Bacteria</taxon>
        <taxon>Pseudomonadati</taxon>
        <taxon>Pseudomonadota</taxon>
        <taxon>Betaproteobacteria</taxon>
        <taxon>Burkholderiales</taxon>
        <taxon>Comamonadaceae</taxon>
        <taxon>Rhodoferax</taxon>
    </lineage>
</organism>
<dbReference type="PANTHER" id="PTHR30613:SF1">
    <property type="entry name" value="DUF1479 DOMAIN PROTEIN (AFU_ORTHOLOGUE AFUA_5G09280)"/>
    <property type="match status" value="1"/>
</dbReference>
<dbReference type="EMBL" id="JAVDXT010000006">
    <property type="protein sequence ID" value="MDR7379985.1"/>
    <property type="molecule type" value="Genomic_DNA"/>
</dbReference>
<evidence type="ECO:0000256" key="1">
    <source>
        <dbReference type="SAM" id="Coils"/>
    </source>
</evidence>
<gene>
    <name evidence="2" type="ORF">J2X19_004687</name>
</gene>
<proteinExistence type="predicted"/>
<dbReference type="Gene3D" id="2.60.120.330">
    <property type="entry name" value="B-lactam Antibiotic, Isopenicillin N Synthase, Chain"/>
    <property type="match status" value="1"/>
</dbReference>
<reference evidence="2 3" key="1">
    <citation type="submission" date="2023-07" db="EMBL/GenBank/DDBJ databases">
        <title>Sorghum-associated microbial communities from plants grown in Nebraska, USA.</title>
        <authorList>
            <person name="Schachtman D."/>
        </authorList>
    </citation>
    <scope>NUCLEOTIDE SEQUENCE [LARGE SCALE GENOMIC DNA]</scope>
    <source>
        <strain evidence="2 3">BE313</strain>
    </source>
</reference>
<dbReference type="Proteomes" id="UP001180487">
    <property type="component" value="Unassembled WGS sequence"/>
</dbReference>
<evidence type="ECO:0000313" key="3">
    <source>
        <dbReference type="Proteomes" id="UP001180487"/>
    </source>
</evidence>
<dbReference type="InterPro" id="IPR027443">
    <property type="entry name" value="IPNS-like_sf"/>
</dbReference>
<sequence length="415" mass="46410">MQQADPNLDFQSQIIAAKRQLRAQIPDLKERFEALTRNIEAQVEAIERERTQGLQPVPEVQFSQLDTLDAAQIARIKQRGCVVIRGVFDPARVAQWNADLASYISDNHYLDKQVSKRGIDKYFSALASSKPQIYGIYWSKPQMDARQSVELAQTRRWLNRLWNNLHDGQPVFNPDQECTYSDRVRQREPGDASLGLSPHMDGGSIERWIDPGYQNVFRHVFGGDISQYDPFAAAYRTETHEIPSPAVCSMFRTFQGWTALTPQGPGDGTLNLVPIANAMAWMLLRALQDDIAEDQLCGARAGRALVASPEHHALLLRAYGPIPKVNAGDTVWWHPDTIHGVEDKHLGQGYSNVIYIGAAPDCAKNQAFLAKQRPAFEAGKSSPDFAPEDYEVDFEGRFTPADLTPLGRSQMGYGS</sequence>
<keyword evidence="3" id="KW-1185">Reference proteome</keyword>
<dbReference type="PANTHER" id="PTHR30613">
    <property type="entry name" value="UNCHARACTERIZED PROTEIN YBIU-RELATED"/>
    <property type="match status" value="1"/>
</dbReference>
<dbReference type="InterPro" id="IPR010856">
    <property type="entry name" value="Gig2-like"/>
</dbReference>
<evidence type="ECO:0000313" key="2">
    <source>
        <dbReference type="EMBL" id="MDR7379985.1"/>
    </source>
</evidence>
<dbReference type="SUPFAM" id="SSF51197">
    <property type="entry name" value="Clavaminate synthase-like"/>
    <property type="match status" value="1"/>
</dbReference>
<name>A0ABU2CF59_9BURK</name>
<comment type="caution">
    <text evidence="2">The sequence shown here is derived from an EMBL/GenBank/DDBJ whole genome shotgun (WGS) entry which is preliminary data.</text>
</comment>
<evidence type="ECO:0008006" key="4">
    <source>
        <dbReference type="Google" id="ProtNLM"/>
    </source>
</evidence>
<dbReference type="Pfam" id="PF07350">
    <property type="entry name" value="Gig2-like"/>
    <property type="match status" value="1"/>
</dbReference>
<feature type="coiled-coil region" evidence="1">
    <location>
        <begin position="18"/>
        <end position="52"/>
    </location>
</feature>
<accession>A0ABU2CF59</accession>
<dbReference type="RefSeq" id="WP_310376913.1">
    <property type="nucleotide sequence ID" value="NZ_JAVDXT010000006.1"/>
</dbReference>